<dbReference type="AlphaFoldDB" id="A0A815L7D5"/>
<keyword evidence="3" id="KW-1185">Reference proteome</keyword>
<protein>
    <submittedName>
        <fullName evidence="1">Uncharacterized protein</fullName>
    </submittedName>
</protein>
<dbReference type="EMBL" id="CAJNOQ010017459">
    <property type="protein sequence ID" value="CAF1399640.1"/>
    <property type="molecule type" value="Genomic_DNA"/>
</dbReference>
<organism evidence="1 3">
    <name type="scientific">Didymodactylos carnosus</name>
    <dbReference type="NCBI Taxonomy" id="1234261"/>
    <lineage>
        <taxon>Eukaryota</taxon>
        <taxon>Metazoa</taxon>
        <taxon>Spiralia</taxon>
        <taxon>Gnathifera</taxon>
        <taxon>Rotifera</taxon>
        <taxon>Eurotatoria</taxon>
        <taxon>Bdelloidea</taxon>
        <taxon>Philodinida</taxon>
        <taxon>Philodinidae</taxon>
        <taxon>Didymodactylos</taxon>
    </lineage>
</organism>
<dbReference type="PANTHER" id="PTHR21301:SF10">
    <property type="entry name" value="REVERSE TRANSCRIPTASE DOMAIN-CONTAINING PROTEIN"/>
    <property type="match status" value="1"/>
</dbReference>
<dbReference type="EMBL" id="CAJOBC010082878">
    <property type="protein sequence ID" value="CAF4293599.1"/>
    <property type="molecule type" value="Genomic_DNA"/>
</dbReference>
<dbReference type="Proteomes" id="UP000681722">
    <property type="component" value="Unassembled WGS sequence"/>
</dbReference>
<name>A0A815L7D5_9BILA</name>
<proteinExistence type="predicted"/>
<comment type="caution">
    <text evidence="1">The sequence shown here is derived from an EMBL/GenBank/DDBJ whole genome shotgun (WGS) entry which is preliminary data.</text>
</comment>
<sequence length="302" mass="34975">IRLHKQNEWLDVHTKKLNILRSLNKLCSSTKQTPRLISSVKNLSKRTLSENEIKALENGLDYVYPSLRFDEETFISNIETCFVTVLGRTTDKCDYDEKDSDEDVIYNMSPTQLKFANKMRNICDSFRYNAKRVLSKFHSNIASIMKTLKNLAKDKSIVITKPDKGRGIVIMDRNEYLTKMNSILSDVRTFKEIKQDPTIEKEDQLTRKLLQLKNDNFITVEEYKNIRPTGSQPGRIYGLPKIHKVGNPLRPIVSAINTYNYKLSLMLANKLEHLRKSVTLILDTFSFVKQLHELKVNTDEIG</sequence>
<dbReference type="PANTHER" id="PTHR21301">
    <property type="entry name" value="REVERSE TRANSCRIPTASE"/>
    <property type="match status" value="1"/>
</dbReference>
<feature type="non-terminal residue" evidence="1">
    <location>
        <position position="1"/>
    </location>
</feature>
<dbReference type="OrthoDB" id="10058657at2759"/>
<evidence type="ECO:0000313" key="2">
    <source>
        <dbReference type="EMBL" id="CAF4293599.1"/>
    </source>
</evidence>
<evidence type="ECO:0000313" key="1">
    <source>
        <dbReference type="EMBL" id="CAF1399640.1"/>
    </source>
</evidence>
<gene>
    <name evidence="1" type="ORF">GPM918_LOCUS33200</name>
    <name evidence="2" type="ORF">SRO942_LOCUS33882</name>
</gene>
<reference evidence="1" key="1">
    <citation type="submission" date="2021-02" db="EMBL/GenBank/DDBJ databases">
        <authorList>
            <person name="Nowell W R."/>
        </authorList>
    </citation>
    <scope>NUCLEOTIDE SEQUENCE</scope>
</reference>
<evidence type="ECO:0000313" key="3">
    <source>
        <dbReference type="Proteomes" id="UP000663829"/>
    </source>
</evidence>
<dbReference type="Proteomes" id="UP000663829">
    <property type="component" value="Unassembled WGS sequence"/>
</dbReference>
<accession>A0A815L7D5</accession>